<reference evidence="6 7" key="1">
    <citation type="submission" date="2014-04" db="EMBL/GenBank/DDBJ databases">
        <authorList>
            <consortium name="DOE Joint Genome Institute"/>
            <person name="Kuo A."/>
            <person name="Kohler A."/>
            <person name="Nagy L.G."/>
            <person name="Floudas D."/>
            <person name="Copeland A."/>
            <person name="Barry K.W."/>
            <person name="Cichocki N."/>
            <person name="Veneault-Fourrey C."/>
            <person name="LaButti K."/>
            <person name="Lindquist E.A."/>
            <person name="Lipzen A."/>
            <person name="Lundell T."/>
            <person name="Morin E."/>
            <person name="Murat C."/>
            <person name="Sun H."/>
            <person name="Tunlid A."/>
            <person name="Henrissat B."/>
            <person name="Grigoriev I.V."/>
            <person name="Hibbett D.S."/>
            <person name="Martin F."/>
            <person name="Nordberg H.P."/>
            <person name="Cantor M.N."/>
            <person name="Hua S.X."/>
        </authorList>
    </citation>
    <scope>NUCLEOTIDE SEQUENCE [LARGE SCALE GENOMIC DNA]</scope>
    <source>
        <strain evidence="6 7">Foug A</strain>
    </source>
</reference>
<dbReference type="InterPro" id="IPR040254">
    <property type="entry name" value="Ecm3-like"/>
</dbReference>
<keyword evidence="7" id="KW-1185">Reference proteome</keyword>
<dbReference type="Pfam" id="PF03547">
    <property type="entry name" value="Mem_trans"/>
    <property type="match status" value="1"/>
</dbReference>
<evidence type="ECO:0000256" key="4">
    <source>
        <dbReference type="ARBA" id="ARBA00023136"/>
    </source>
</evidence>
<comment type="subcellular location">
    <subcellularLocation>
        <location evidence="1">Membrane</location>
        <topology evidence="1">Multi-pass membrane protein</topology>
    </subcellularLocation>
</comment>
<accession>A0A0C3DFU0</accession>
<evidence type="ECO:0000256" key="3">
    <source>
        <dbReference type="ARBA" id="ARBA00022989"/>
    </source>
</evidence>
<sequence length="179" mass="19659">MLVWISVQPLIRLFLCGACGFVITKAGLFSPTAAVGTGQITLNITFPMLIFSKIVPAFNSQSISSLGPLFLVAILYEAIGLIMSWIIKQLFWVPHRFRYGLLVAGGWANTGDIPTAVVMSLMASAPFSLCACLHYNAFHPWGYTMDSDGLRGGRHRGYRGSGKLAHEAEKYCNDIRKSR</sequence>
<evidence type="ECO:0000256" key="1">
    <source>
        <dbReference type="ARBA" id="ARBA00004141"/>
    </source>
</evidence>
<protein>
    <recommendedName>
        <fullName evidence="8">Auxin efflux carrier</fullName>
    </recommendedName>
</protein>
<dbReference type="InterPro" id="IPR004776">
    <property type="entry name" value="Mem_transp_PIN-like"/>
</dbReference>
<dbReference type="STRING" id="1036808.A0A0C3DFU0"/>
<evidence type="ECO:0008006" key="8">
    <source>
        <dbReference type="Google" id="ProtNLM"/>
    </source>
</evidence>
<dbReference type="AlphaFoldDB" id="A0A0C3DFU0"/>
<evidence type="ECO:0000313" key="7">
    <source>
        <dbReference type="Proteomes" id="UP000053989"/>
    </source>
</evidence>
<dbReference type="InParanoid" id="A0A0C3DFU0"/>
<dbReference type="EMBL" id="KN822144">
    <property type="protein sequence ID" value="KIM54956.1"/>
    <property type="molecule type" value="Genomic_DNA"/>
</dbReference>
<evidence type="ECO:0000313" key="6">
    <source>
        <dbReference type="EMBL" id="KIM54956.1"/>
    </source>
</evidence>
<keyword evidence="2 5" id="KW-0812">Transmembrane</keyword>
<name>A0A0C3DFU0_9AGAM</name>
<evidence type="ECO:0000256" key="2">
    <source>
        <dbReference type="ARBA" id="ARBA00022692"/>
    </source>
</evidence>
<dbReference type="PANTHER" id="PTHR31274:SF1">
    <property type="entry name" value="AGL149CP"/>
    <property type="match status" value="1"/>
</dbReference>
<feature type="transmembrane region" description="Helical" evidence="5">
    <location>
        <begin position="70"/>
        <end position="93"/>
    </location>
</feature>
<keyword evidence="4 5" id="KW-0472">Membrane</keyword>
<evidence type="ECO:0000256" key="5">
    <source>
        <dbReference type="SAM" id="Phobius"/>
    </source>
</evidence>
<proteinExistence type="predicted"/>
<dbReference type="PANTHER" id="PTHR31274">
    <property type="entry name" value="PROTEIN ECM3"/>
    <property type="match status" value="1"/>
</dbReference>
<dbReference type="GO" id="GO:0055085">
    <property type="term" value="P:transmembrane transport"/>
    <property type="evidence" value="ECO:0007669"/>
    <property type="project" value="InterPro"/>
</dbReference>
<feature type="transmembrane region" description="Helical" evidence="5">
    <location>
        <begin position="113"/>
        <end position="135"/>
    </location>
</feature>
<dbReference type="GO" id="GO:0016020">
    <property type="term" value="C:membrane"/>
    <property type="evidence" value="ECO:0007669"/>
    <property type="project" value="UniProtKB-SubCell"/>
</dbReference>
<gene>
    <name evidence="6" type="ORF">SCLCIDRAFT_1221571</name>
</gene>
<organism evidence="6 7">
    <name type="scientific">Scleroderma citrinum Foug A</name>
    <dbReference type="NCBI Taxonomy" id="1036808"/>
    <lineage>
        <taxon>Eukaryota</taxon>
        <taxon>Fungi</taxon>
        <taxon>Dikarya</taxon>
        <taxon>Basidiomycota</taxon>
        <taxon>Agaricomycotina</taxon>
        <taxon>Agaricomycetes</taxon>
        <taxon>Agaricomycetidae</taxon>
        <taxon>Boletales</taxon>
        <taxon>Sclerodermatineae</taxon>
        <taxon>Sclerodermataceae</taxon>
        <taxon>Scleroderma</taxon>
    </lineage>
</organism>
<reference evidence="7" key="2">
    <citation type="submission" date="2015-01" db="EMBL/GenBank/DDBJ databases">
        <title>Evolutionary Origins and Diversification of the Mycorrhizal Mutualists.</title>
        <authorList>
            <consortium name="DOE Joint Genome Institute"/>
            <consortium name="Mycorrhizal Genomics Consortium"/>
            <person name="Kohler A."/>
            <person name="Kuo A."/>
            <person name="Nagy L.G."/>
            <person name="Floudas D."/>
            <person name="Copeland A."/>
            <person name="Barry K.W."/>
            <person name="Cichocki N."/>
            <person name="Veneault-Fourrey C."/>
            <person name="LaButti K."/>
            <person name="Lindquist E.A."/>
            <person name="Lipzen A."/>
            <person name="Lundell T."/>
            <person name="Morin E."/>
            <person name="Murat C."/>
            <person name="Riley R."/>
            <person name="Ohm R."/>
            <person name="Sun H."/>
            <person name="Tunlid A."/>
            <person name="Henrissat B."/>
            <person name="Grigoriev I.V."/>
            <person name="Hibbett D.S."/>
            <person name="Martin F."/>
        </authorList>
    </citation>
    <scope>NUCLEOTIDE SEQUENCE [LARGE SCALE GENOMIC DNA]</scope>
    <source>
        <strain evidence="7">Foug A</strain>
    </source>
</reference>
<dbReference type="HOGENOM" id="CLU_1504308_0_0_1"/>
<keyword evidence="3 5" id="KW-1133">Transmembrane helix</keyword>
<dbReference type="OrthoDB" id="435607at2759"/>
<dbReference type="Proteomes" id="UP000053989">
    <property type="component" value="Unassembled WGS sequence"/>
</dbReference>
<feature type="transmembrane region" description="Helical" evidence="5">
    <location>
        <begin position="12"/>
        <end position="34"/>
    </location>
</feature>
<feature type="transmembrane region" description="Helical" evidence="5">
    <location>
        <begin position="40"/>
        <end position="58"/>
    </location>
</feature>